<proteinExistence type="predicted"/>
<evidence type="ECO:0000313" key="3">
    <source>
        <dbReference type="Proteomes" id="UP001157418"/>
    </source>
</evidence>
<dbReference type="EMBL" id="CAKMRJ010000001">
    <property type="protein sequence ID" value="CAH1413565.1"/>
    <property type="molecule type" value="Genomic_DNA"/>
</dbReference>
<protein>
    <submittedName>
        <fullName evidence="2">Uncharacterized protein</fullName>
    </submittedName>
</protein>
<evidence type="ECO:0000256" key="1">
    <source>
        <dbReference type="SAM" id="MobiDB-lite"/>
    </source>
</evidence>
<accession>A0AAU9LV74</accession>
<feature type="region of interest" description="Disordered" evidence="1">
    <location>
        <begin position="1"/>
        <end position="30"/>
    </location>
</feature>
<evidence type="ECO:0000313" key="2">
    <source>
        <dbReference type="EMBL" id="CAH1413565.1"/>
    </source>
</evidence>
<gene>
    <name evidence="2" type="ORF">LVIROSA_LOCUS1523</name>
</gene>
<dbReference type="AlphaFoldDB" id="A0AAU9LV74"/>
<sequence>MTEVDENPHLQACASDVNPKDLRPPPVLRSSPSSAFLSLTVARKDKLWQNIVPRCRSKKKQGQGVEACSS</sequence>
<keyword evidence="3" id="KW-1185">Reference proteome</keyword>
<reference evidence="2 3" key="1">
    <citation type="submission" date="2022-01" db="EMBL/GenBank/DDBJ databases">
        <authorList>
            <person name="Xiong W."/>
            <person name="Schranz E."/>
        </authorList>
    </citation>
    <scope>NUCLEOTIDE SEQUENCE [LARGE SCALE GENOMIC DNA]</scope>
</reference>
<organism evidence="2 3">
    <name type="scientific">Lactuca virosa</name>
    <dbReference type="NCBI Taxonomy" id="75947"/>
    <lineage>
        <taxon>Eukaryota</taxon>
        <taxon>Viridiplantae</taxon>
        <taxon>Streptophyta</taxon>
        <taxon>Embryophyta</taxon>
        <taxon>Tracheophyta</taxon>
        <taxon>Spermatophyta</taxon>
        <taxon>Magnoliopsida</taxon>
        <taxon>eudicotyledons</taxon>
        <taxon>Gunneridae</taxon>
        <taxon>Pentapetalae</taxon>
        <taxon>asterids</taxon>
        <taxon>campanulids</taxon>
        <taxon>Asterales</taxon>
        <taxon>Asteraceae</taxon>
        <taxon>Cichorioideae</taxon>
        <taxon>Cichorieae</taxon>
        <taxon>Lactucinae</taxon>
        <taxon>Lactuca</taxon>
    </lineage>
</organism>
<dbReference type="Proteomes" id="UP001157418">
    <property type="component" value="Unassembled WGS sequence"/>
</dbReference>
<name>A0AAU9LV74_9ASTR</name>
<comment type="caution">
    <text evidence="2">The sequence shown here is derived from an EMBL/GenBank/DDBJ whole genome shotgun (WGS) entry which is preliminary data.</text>
</comment>